<organism evidence="6 7">
    <name type="scientific">Oceanobacillus halophilus</name>
    <dbReference type="NCBI Taxonomy" id="930130"/>
    <lineage>
        <taxon>Bacteria</taxon>
        <taxon>Bacillati</taxon>
        <taxon>Bacillota</taxon>
        <taxon>Bacilli</taxon>
        <taxon>Bacillales</taxon>
        <taxon>Bacillaceae</taxon>
        <taxon>Oceanobacillus</taxon>
    </lineage>
</organism>
<dbReference type="Gene3D" id="3.40.190.290">
    <property type="match status" value="1"/>
</dbReference>
<name>A0A495A7X8_9BACI</name>
<dbReference type="GO" id="GO:0005829">
    <property type="term" value="C:cytosol"/>
    <property type="evidence" value="ECO:0007669"/>
    <property type="project" value="TreeGrafter"/>
</dbReference>
<dbReference type="OrthoDB" id="9803735at2"/>
<comment type="similarity">
    <text evidence="1">Belongs to the LysR transcriptional regulatory family.</text>
</comment>
<evidence type="ECO:0000256" key="1">
    <source>
        <dbReference type="ARBA" id="ARBA00009437"/>
    </source>
</evidence>
<keyword evidence="2" id="KW-0805">Transcription regulation</keyword>
<dbReference type="Gene3D" id="1.10.10.10">
    <property type="entry name" value="Winged helix-like DNA-binding domain superfamily/Winged helix DNA-binding domain"/>
    <property type="match status" value="1"/>
</dbReference>
<dbReference type="PANTHER" id="PTHR30419:SF8">
    <property type="entry name" value="NITROGEN ASSIMILATION TRANSCRIPTIONAL ACTIVATOR-RELATED"/>
    <property type="match status" value="1"/>
</dbReference>
<feature type="domain" description="HTH lysR-type" evidence="5">
    <location>
        <begin position="1"/>
        <end position="58"/>
    </location>
</feature>
<evidence type="ECO:0000256" key="3">
    <source>
        <dbReference type="ARBA" id="ARBA00023125"/>
    </source>
</evidence>
<dbReference type="SUPFAM" id="SSF46785">
    <property type="entry name" value="Winged helix' DNA-binding domain"/>
    <property type="match status" value="1"/>
</dbReference>
<gene>
    <name evidence="6" type="ORF">D8M06_05520</name>
</gene>
<sequence length="295" mass="34301">MDIRQMKYFHAIVKYKTFTKAAQLLHISQPSLSSQIKDLEKELGCVLFERTTKIVSLTEAGINFLKLITPILEQENRIYQEMEDLKEIGLKKVNIGILPSQVFLLPKIILQFKKKYPNIAINIFEMGSKDMEKSLEKYDIHLGLTSPISYSKFLTYLPVYEEELFIIAPFDHPFKTYSHITTSDLIGQDFISYKEGYSLREILLKVCSEAGFKPNIMYECGRLETIRQLVISGMGIAIVPENYIRFAISDKMSIIKIVKSDIRRPLNIIMSKDRHYPKPVHDLKNYFFDFFIETS</sequence>
<dbReference type="SUPFAM" id="SSF53850">
    <property type="entry name" value="Periplasmic binding protein-like II"/>
    <property type="match status" value="1"/>
</dbReference>
<dbReference type="PANTHER" id="PTHR30419">
    <property type="entry name" value="HTH-TYPE TRANSCRIPTIONAL REGULATOR YBHD"/>
    <property type="match status" value="1"/>
</dbReference>
<dbReference type="CDD" id="cd05466">
    <property type="entry name" value="PBP2_LTTR_substrate"/>
    <property type="match status" value="1"/>
</dbReference>
<evidence type="ECO:0000256" key="4">
    <source>
        <dbReference type="ARBA" id="ARBA00023163"/>
    </source>
</evidence>
<dbReference type="InterPro" id="IPR000847">
    <property type="entry name" value="LysR_HTH_N"/>
</dbReference>
<dbReference type="Pfam" id="PF03466">
    <property type="entry name" value="LysR_substrate"/>
    <property type="match status" value="1"/>
</dbReference>
<dbReference type="EMBL" id="RBZP01000002">
    <property type="protein sequence ID" value="RKQ35724.1"/>
    <property type="molecule type" value="Genomic_DNA"/>
</dbReference>
<dbReference type="RefSeq" id="WP_121203382.1">
    <property type="nucleotide sequence ID" value="NZ_RBZP01000002.1"/>
</dbReference>
<keyword evidence="4" id="KW-0804">Transcription</keyword>
<evidence type="ECO:0000313" key="6">
    <source>
        <dbReference type="EMBL" id="RKQ35724.1"/>
    </source>
</evidence>
<dbReference type="Pfam" id="PF00126">
    <property type="entry name" value="HTH_1"/>
    <property type="match status" value="1"/>
</dbReference>
<dbReference type="AlphaFoldDB" id="A0A495A7X8"/>
<protein>
    <submittedName>
        <fullName evidence="6">LysR family transcriptional regulator</fullName>
    </submittedName>
</protein>
<comment type="caution">
    <text evidence="6">The sequence shown here is derived from an EMBL/GenBank/DDBJ whole genome shotgun (WGS) entry which is preliminary data.</text>
</comment>
<dbReference type="Proteomes" id="UP000269301">
    <property type="component" value="Unassembled WGS sequence"/>
</dbReference>
<accession>A0A495A7X8</accession>
<dbReference type="InterPro" id="IPR050950">
    <property type="entry name" value="HTH-type_LysR_regulators"/>
</dbReference>
<dbReference type="GO" id="GO:0003677">
    <property type="term" value="F:DNA binding"/>
    <property type="evidence" value="ECO:0007669"/>
    <property type="project" value="UniProtKB-KW"/>
</dbReference>
<dbReference type="FunFam" id="1.10.10.10:FF:000001">
    <property type="entry name" value="LysR family transcriptional regulator"/>
    <property type="match status" value="1"/>
</dbReference>
<reference evidence="6 7" key="1">
    <citation type="journal article" date="2016" name="Int. J. Syst. Evol. Microbiol.">
        <title>Oceanobacillus halophilus sp. nov., a novel moderately halophilic bacterium from a hypersaline lake.</title>
        <authorList>
            <person name="Amoozegar M.A."/>
            <person name="Bagheri M."/>
            <person name="Makhdoumi A."/>
            <person name="Nikou M.M."/>
            <person name="Fazeli S.A.S."/>
            <person name="Schumann P."/>
            <person name="Sproer C."/>
            <person name="Sanchez-Porro C."/>
            <person name="Ventosa A."/>
        </authorList>
    </citation>
    <scope>NUCLEOTIDE SEQUENCE [LARGE SCALE GENOMIC DNA]</scope>
    <source>
        <strain evidence="6 7">DSM 23996</strain>
    </source>
</reference>
<keyword evidence="7" id="KW-1185">Reference proteome</keyword>
<dbReference type="PRINTS" id="PR00039">
    <property type="entry name" value="HTHLYSR"/>
</dbReference>
<dbReference type="PROSITE" id="PS50931">
    <property type="entry name" value="HTH_LYSR"/>
    <property type="match status" value="1"/>
</dbReference>
<dbReference type="InterPro" id="IPR036390">
    <property type="entry name" value="WH_DNA-bd_sf"/>
</dbReference>
<dbReference type="GO" id="GO:0003700">
    <property type="term" value="F:DNA-binding transcription factor activity"/>
    <property type="evidence" value="ECO:0007669"/>
    <property type="project" value="InterPro"/>
</dbReference>
<evidence type="ECO:0000313" key="7">
    <source>
        <dbReference type="Proteomes" id="UP000269301"/>
    </source>
</evidence>
<keyword evidence="3" id="KW-0238">DNA-binding</keyword>
<evidence type="ECO:0000256" key="2">
    <source>
        <dbReference type="ARBA" id="ARBA00023015"/>
    </source>
</evidence>
<dbReference type="InterPro" id="IPR036388">
    <property type="entry name" value="WH-like_DNA-bd_sf"/>
</dbReference>
<dbReference type="InterPro" id="IPR005119">
    <property type="entry name" value="LysR_subst-bd"/>
</dbReference>
<evidence type="ECO:0000259" key="5">
    <source>
        <dbReference type="PROSITE" id="PS50931"/>
    </source>
</evidence>
<proteinExistence type="inferred from homology"/>